<keyword evidence="6" id="KW-1185">Reference proteome</keyword>
<dbReference type="SUPFAM" id="SSF56214">
    <property type="entry name" value="4'-phosphopantetheinyl transferase"/>
    <property type="match status" value="2"/>
</dbReference>
<evidence type="ECO:0000256" key="2">
    <source>
        <dbReference type="ARBA" id="ARBA00022679"/>
    </source>
</evidence>
<name>A0A411PN71_9GAMM</name>
<sequence>MPEPLTLQLLGLLSDDELAKVERIRSSERREKSLWVRALVRILLSRHSDIAPQQWRFEYGKHGKPRLTDAQFKHSGISFNLSHSGDWFMIAIACMNNPNQLASSGDCQPIMLGADIERLRSRTDIHAILNNYFSELEITQLQQLPESEQRQRFFDLWALKESFIKAEGSGLALSLKSFAFDFRHVVSSKAELQTLENTVNESTENESTANESESIHYLPTLDGIGLEFDDAKLGDIKKTNLAKQKWQVQFGYLNQEYRFAITSNIAGKTNWQFSLVDKVQLAQMLGR</sequence>
<accession>A0A411PN71</accession>
<dbReference type="GO" id="GO:0008897">
    <property type="term" value="F:holo-[acyl-carrier-protein] synthase activity"/>
    <property type="evidence" value="ECO:0007669"/>
    <property type="project" value="InterPro"/>
</dbReference>
<gene>
    <name evidence="5" type="ORF">EXU30_16230</name>
</gene>
<dbReference type="Pfam" id="PF22624">
    <property type="entry name" value="AASDHPPT_N"/>
    <property type="match status" value="1"/>
</dbReference>
<feature type="domain" description="4'-phosphopantetheinyl transferase N-terminal" evidence="4">
    <location>
        <begin position="9"/>
        <end position="91"/>
    </location>
</feature>
<protein>
    <submittedName>
        <fullName evidence="5">4'-phosphopantetheinyl transferase superfamily protein</fullName>
    </submittedName>
</protein>
<dbReference type="InterPro" id="IPR055066">
    <property type="entry name" value="AASDHPPT_N"/>
</dbReference>
<dbReference type="PANTHER" id="PTHR12215">
    <property type="entry name" value="PHOSPHOPANTETHEINE TRANSFERASE"/>
    <property type="match status" value="1"/>
</dbReference>
<dbReference type="AlphaFoldDB" id="A0A411PN71"/>
<dbReference type="EMBL" id="CP036200">
    <property type="protein sequence ID" value="QBF84946.1"/>
    <property type="molecule type" value="Genomic_DNA"/>
</dbReference>
<dbReference type="InterPro" id="IPR050559">
    <property type="entry name" value="P-Pant_transferase_sf"/>
</dbReference>
<dbReference type="Proteomes" id="UP000291106">
    <property type="component" value="Chromosome"/>
</dbReference>
<dbReference type="Pfam" id="PF01648">
    <property type="entry name" value="ACPS"/>
    <property type="match status" value="1"/>
</dbReference>
<dbReference type="GO" id="GO:0005829">
    <property type="term" value="C:cytosol"/>
    <property type="evidence" value="ECO:0007669"/>
    <property type="project" value="TreeGrafter"/>
</dbReference>
<dbReference type="InterPro" id="IPR008278">
    <property type="entry name" value="4-PPantetheinyl_Trfase_dom"/>
</dbReference>
<evidence type="ECO:0000259" key="3">
    <source>
        <dbReference type="Pfam" id="PF01648"/>
    </source>
</evidence>
<reference evidence="5 6" key="1">
    <citation type="submission" date="2019-02" db="EMBL/GenBank/DDBJ databases">
        <title>Shewanella sp. D4-2 isolated from Dokdo Island.</title>
        <authorList>
            <person name="Baek K."/>
        </authorList>
    </citation>
    <scope>NUCLEOTIDE SEQUENCE [LARGE SCALE GENOMIC DNA]</scope>
    <source>
        <strain evidence="5 6">D4-2</strain>
    </source>
</reference>
<dbReference type="OrthoDB" id="9808281at2"/>
<feature type="domain" description="4'-phosphopantetheinyl transferase" evidence="3">
    <location>
        <begin position="112"/>
        <end position="197"/>
    </location>
</feature>
<evidence type="ECO:0000259" key="4">
    <source>
        <dbReference type="Pfam" id="PF22624"/>
    </source>
</evidence>
<dbReference type="GO" id="GO:0000287">
    <property type="term" value="F:magnesium ion binding"/>
    <property type="evidence" value="ECO:0007669"/>
    <property type="project" value="InterPro"/>
</dbReference>
<comment type="similarity">
    <text evidence="1">Belongs to the P-Pant transferase superfamily. Gsp/Sfp/HetI/AcpT family.</text>
</comment>
<dbReference type="PANTHER" id="PTHR12215:SF10">
    <property type="entry name" value="L-AMINOADIPATE-SEMIALDEHYDE DEHYDROGENASE-PHOSPHOPANTETHEINYL TRANSFERASE"/>
    <property type="match status" value="1"/>
</dbReference>
<evidence type="ECO:0000313" key="6">
    <source>
        <dbReference type="Proteomes" id="UP000291106"/>
    </source>
</evidence>
<dbReference type="InterPro" id="IPR037143">
    <property type="entry name" value="4-PPantetheinyl_Trfase_dom_sf"/>
</dbReference>
<organism evidence="5 6">
    <name type="scientific">Shewanella maritima</name>
    <dbReference type="NCBI Taxonomy" id="2520507"/>
    <lineage>
        <taxon>Bacteria</taxon>
        <taxon>Pseudomonadati</taxon>
        <taxon>Pseudomonadota</taxon>
        <taxon>Gammaproteobacteria</taxon>
        <taxon>Alteromonadales</taxon>
        <taxon>Shewanellaceae</taxon>
        <taxon>Shewanella</taxon>
    </lineage>
</organism>
<dbReference type="GO" id="GO:0019878">
    <property type="term" value="P:lysine biosynthetic process via aminoadipic acid"/>
    <property type="evidence" value="ECO:0007669"/>
    <property type="project" value="TreeGrafter"/>
</dbReference>
<keyword evidence="2 5" id="KW-0808">Transferase</keyword>
<dbReference type="Gene3D" id="3.90.470.20">
    <property type="entry name" value="4'-phosphopantetheinyl transferase domain"/>
    <property type="match status" value="2"/>
</dbReference>
<evidence type="ECO:0000256" key="1">
    <source>
        <dbReference type="ARBA" id="ARBA00010990"/>
    </source>
</evidence>
<evidence type="ECO:0000313" key="5">
    <source>
        <dbReference type="EMBL" id="QBF84946.1"/>
    </source>
</evidence>
<dbReference type="KEGG" id="smai:EXU30_16230"/>
<proteinExistence type="inferred from homology"/>